<dbReference type="Proteomes" id="UP001060085">
    <property type="component" value="Linkage Group LG07"/>
</dbReference>
<name>A0ACC0A0R6_CATRO</name>
<protein>
    <submittedName>
        <fullName evidence="1">Uncharacterized protein</fullName>
    </submittedName>
</protein>
<accession>A0ACC0A0R6</accession>
<proteinExistence type="predicted"/>
<evidence type="ECO:0000313" key="2">
    <source>
        <dbReference type="Proteomes" id="UP001060085"/>
    </source>
</evidence>
<organism evidence="1 2">
    <name type="scientific">Catharanthus roseus</name>
    <name type="common">Madagascar periwinkle</name>
    <name type="synonym">Vinca rosea</name>
    <dbReference type="NCBI Taxonomy" id="4058"/>
    <lineage>
        <taxon>Eukaryota</taxon>
        <taxon>Viridiplantae</taxon>
        <taxon>Streptophyta</taxon>
        <taxon>Embryophyta</taxon>
        <taxon>Tracheophyta</taxon>
        <taxon>Spermatophyta</taxon>
        <taxon>Magnoliopsida</taxon>
        <taxon>eudicotyledons</taxon>
        <taxon>Gunneridae</taxon>
        <taxon>Pentapetalae</taxon>
        <taxon>asterids</taxon>
        <taxon>lamiids</taxon>
        <taxon>Gentianales</taxon>
        <taxon>Apocynaceae</taxon>
        <taxon>Rauvolfioideae</taxon>
        <taxon>Vinceae</taxon>
        <taxon>Catharanthinae</taxon>
        <taxon>Catharanthus</taxon>
    </lineage>
</organism>
<keyword evidence="2" id="KW-1185">Reference proteome</keyword>
<comment type="caution">
    <text evidence="1">The sequence shown here is derived from an EMBL/GenBank/DDBJ whole genome shotgun (WGS) entry which is preliminary data.</text>
</comment>
<reference evidence="2" key="1">
    <citation type="journal article" date="2023" name="Nat. Plants">
        <title>Single-cell RNA sequencing provides a high-resolution roadmap for understanding the multicellular compartmentation of specialized metabolism.</title>
        <authorList>
            <person name="Sun S."/>
            <person name="Shen X."/>
            <person name="Li Y."/>
            <person name="Li Y."/>
            <person name="Wang S."/>
            <person name="Li R."/>
            <person name="Zhang H."/>
            <person name="Shen G."/>
            <person name="Guo B."/>
            <person name="Wei J."/>
            <person name="Xu J."/>
            <person name="St-Pierre B."/>
            <person name="Chen S."/>
            <person name="Sun C."/>
        </authorList>
    </citation>
    <scope>NUCLEOTIDE SEQUENCE [LARGE SCALE GENOMIC DNA]</scope>
</reference>
<gene>
    <name evidence="1" type="ORF">M9H77_31692</name>
</gene>
<dbReference type="EMBL" id="CM044707">
    <property type="protein sequence ID" value="KAI5654505.1"/>
    <property type="molecule type" value="Genomic_DNA"/>
</dbReference>
<sequence>MEEDRINELWCPRAKCKNIRAWVKKLKIHDVNEANDVVAYMEETLRNKLEAFKIKERLPNCSQFKSDPTADGTPAPTVTDTHKSSHSVTGSVYKTREWIHPRMAFLLEC</sequence>
<evidence type="ECO:0000313" key="1">
    <source>
        <dbReference type="EMBL" id="KAI5654505.1"/>
    </source>
</evidence>